<evidence type="ECO:0000256" key="3">
    <source>
        <dbReference type="ARBA" id="ARBA00022448"/>
    </source>
</evidence>
<evidence type="ECO:0000313" key="10">
    <source>
        <dbReference type="Proteomes" id="UP001385499"/>
    </source>
</evidence>
<dbReference type="Gene3D" id="1.10.3470.10">
    <property type="entry name" value="ABC transporter involved in vitamin B12 uptake, BtuC"/>
    <property type="match status" value="1"/>
</dbReference>
<proteinExistence type="inferred from homology"/>
<keyword evidence="10" id="KW-1185">Reference proteome</keyword>
<evidence type="ECO:0000256" key="6">
    <source>
        <dbReference type="ARBA" id="ARBA00022989"/>
    </source>
</evidence>
<dbReference type="PANTHER" id="PTHR30472">
    <property type="entry name" value="FERRIC ENTEROBACTIN TRANSPORT SYSTEM PERMEASE PROTEIN"/>
    <property type="match status" value="1"/>
</dbReference>
<comment type="similarity">
    <text evidence="2">Belongs to the binding-protein-dependent transport system permease family. FecCD subfamily.</text>
</comment>
<feature type="transmembrane region" description="Helical" evidence="8">
    <location>
        <begin position="165"/>
        <end position="186"/>
    </location>
</feature>
<feature type="transmembrane region" description="Helical" evidence="8">
    <location>
        <begin position="75"/>
        <end position="95"/>
    </location>
</feature>
<reference evidence="9 10" key="1">
    <citation type="submission" date="2024-02" db="EMBL/GenBank/DDBJ databases">
        <title>Roseibium algae sp. nov., isolated from marine alga (Grateloupia sp.), showing potential in myo-inositol conversion.</title>
        <authorList>
            <person name="Wang Y."/>
        </authorList>
    </citation>
    <scope>NUCLEOTIDE SEQUENCE [LARGE SCALE GENOMIC DNA]</scope>
    <source>
        <strain evidence="9 10">H3510</strain>
    </source>
</reference>
<dbReference type="RefSeq" id="WP_340277165.1">
    <property type="nucleotide sequence ID" value="NZ_JBAKIA010000021.1"/>
</dbReference>
<name>A0ABU8TQV4_9HYPH</name>
<keyword evidence="4" id="KW-1003">Cell membrane</keyword>
<evidence type="ECO:0000256" key="2">
    <source>
        <dbReference type="ARBA" id="ARBA00007935"/>
    </source>
</evidence>
<evidence type="ECO:0000256" key="8">
    <source>
        <dbReference type="SAM" id="Phobius"/>
    </source>
</evidence>
<dbReference type="SUPFAM" id="SSF81345">
    <property type="entry name" value="ABC transporter involved in vitamin B12 uptake, BtuC"/>
    <property type="match status" value="1"/>
</dbReference>
<keyword evidence="6 8" id="KW-1133">Transmembrane helix</keyword>
<dbReference type="Pfam" id="PF01032">
    <property type="entry name" value="FecCD"/>
    <property type="match status" value="1"/>
</dbReference>
<evidence type="ECO:0000256" key="4">
    <source>
        <dbReference type="ARBA" id="ARBA00022475"/>
    </source>
</evidence>
<dbReference type="InterPro" id="IPR037294">
    <property type="entry name" value="ABC_BtuC-like"/>
</dbReference>
<dbReference type="EMBL" id="JBAKIA010000021">
    <property type="protein sequence ID" value="MEJ8476553.1"/>
    <property type="molecule type" value="Genomic_DNA"/>
</dbReference>
<accession>A0ABU8TQV4</accession>
<keyword evidence="5 8" id="KW-0812">Transmembrane</keyword>
<protein>
    <submittedName>
        <fullName evidence="9">Iron ABC transporter permease</fullName>
    </submittedName>
</protein>
<feature type="transmembrane region" description="Helical" evidence="8">
    <location>
        <begin position="21"/>
        <end position="42"/>
    </location>
</feature>
<dbReference type="InterPro" id="IPR000522">
    <property type="entry name" value="ABC_transptr_permease_BtuC"/>
</dbReference>
<organism evidence="9 10">
    <name type="scientific">Roseibium algae</name>
    <dbReference type="NCBI Taxonomy" id="3123038"/>
    <lineage>
        <taxon>Bacteria</taxon>
        <taxon>Pseudomonadati</taxon>
        <taxon>Pseudomonadota</taxon>
        <taxon>Alphaproteobacteria</taxon>
        <taxon>Hyphomicrobiales</taxon>
        <taxon>Stappiaceae</taxon>
        <taxon>Roseibium</taxon>
    </lineage>
</organism>
<dbReference type="Proteomes" id="UP001385499">
    <property type="component" value="Unassembled WGS sequence"/>
</dbReference>
<gene>
    <name evidence="9" type="ORF">V6575_20890</name>
</gene>
<comment type="caution">
    <text evidence="9">The sequence shown here is derived from an EMBL/GenBank/DDBJ whole genome shotgun (WGS) entry which is preliminary data.</text>
</comment>
<dbReference type="PANTHER" id="PTHR30472:SF1">
    <property type="entry name" value="FE(3+) DICITRATE TRANSPORT SYSTEM PERMEASE PROTEIN FECC-RELATED"/>
    <property type="match status" value="1"/>
</dbReference>
<feature type="transmembrane region" description="Helical" evidence="8">
    <location>
        <begin position="249"/>
        <end position="280"/>
    </location>
</feature>
<feature type="transmembrane region" description="Helical" evidence="8">
    <location>
        <begin position="133"/>
        <end position="153"/>
    </location>
</feature>
<evidence type="ECO:0000313" key="9">
    <source>
        <dbReference type="EMBL" id="MEJ8476553.1"/>
    </source>
</evidence>
<keyword evidence="7 8" id="KW-0472">Membrane</keyword>
<sequence>MSDKQTAKAASYTKYAPREDRVRLAALSALFCMLPAAAIWSVGLGATAISFKEILDAIFAFDGSRDHLVITTIRIPRALAGILAGGGLAISGAIMQAITNNPLASPSLLGVNAGAAFAVVLTLSFFGAGASHVYIWSAFGGAAIAAVLVYVFGSIGPRHGTQIKLVLTGAVLTAFLTSLTTALLIFDQSALDSVRLWTAGSLSGRTMTDVQLIAPYMLVGIAMALAFPRHLAAMSLGADVAKTLGQNPVVWRAIAITVVILLAGGAVALAGPVGFVGLVVPHIIRFTVGPDFRWTIPFNAISGALLVITADSIGRVLFASQDFPVGVTMALIGAPFFIWLARACAEGSS</sequence>
<feature type="transmembrane region" description="Helical" evidence="8">
    <location>
        <begin position="107"/>
        <end position="127"/>
    </location>
</feature>
<evidence type="ECO:0000256" key="7">
    <source>
        <dbReference type="ARBA" id="ARBA00023136"/>
    </source>
</evidence>
<comment type="subcellular location">
    <subcellularLocation>
        <location evidence="1">Cell membrane</location>
        <topology evidence="1">Multi-pass membrane protein</topology>
    </subcellularLocation>
</comment>
<feature type="transmembrane region" description="Helical" evidence="8">
    <location>
        <begin position="210"/>
        <end position="228"/>
    </location>
</feature>
<dbReference type="CDD" id="cd06550">
    <property type="entry name" value="TM_ABC_iron-siderophores_like"/>
    <property type="match status" value="1"/>
</dbReference>
<evidence type="ECO:0000256" key="1">
    <source>
        <dbReference type="ARBA" id="ARBA00004651"/>
    </source>
</evidence>
<evidence type="ECO:0000256" key="5">
    <source>
        <dbReference type="ARBA" id="ARBA00022692"/>
    </source>
</evidence>
<keyword evidence="3" id="KW-0813">Transport</keyword>
<feature type="transmembrane region" description="Helical" evidence="8">
    <location>
        <begin position="323"/>
        <end position="341"/>
    </location>
</feature>
<feature type="transmembrane region" description="Helical" evidence="8">
    <location>
        <begin position="292"/>
        <end position="311"/>
    </location>
</feature>